<dbReference type="InterPro" id="IPR050844">
    <property type="entry name" value="Coatomer_complex_subunit"/>
</dbReference>
<keyword evidence="4" id="KW-0175">Coiled coil</keyword>
<dbReference type="OrthoDB" id="361494at2759"/>
<accession>A0A388KL82</accession>
<dbReference type="PANTHER" id="PTHR19876">
    <property type="entry name" value="COATOMER"/>
    <property type="match status" value="1"/>
</dbReference>
<dbReference type="InterPro" id="IPR036322">
    <property type="entry name" value="WD40_repeat_dom_sf"/>
</dbReference>
<dbReference type="SUPFAM" id="SSF50978">
    <property type="entry name" value="WD40 repeat-like"/>
    <property type="match status" value="1"/>
</dbReference>
<proteinExistence type="predicted"/>
<dbReference type="Proteomes" id="UP000265515">
    <property type="component" value="Unassembled WGS sequence"/>
</dbReference>
<dbReference type="Pfam" id="PF00400">
    <property type="entry name" value="WD40"/>
    <property type="match status" value="2"/>
</dbReference>
<dbReference type="GO" id="GO:0006886">
    <property type="term" value="P:intracellular protein transport"/>
    <property type="evidence" value="ECO:0007669"/>
    <property type="project" value="TreeGrafter"/>
</dbReference>
<gene>
    <name evidence="5" type="ORF">CBR_g8114</name>
</gene>
<dbReference type="GO" id="GO:0030126">
    <property type="term" value="C:COPI vesicle coat"/>
    <property type="evidence" value="ECO:0007669"/>
    <property type="project" value="TreeGrafter"/>
</dbReference>
<dbReference type="STRING" id="69332.A0A388KL82"/>
<dbReference type="InterPro" id="IPR015943">
    <property type="entry name" value="WD40/YVTN_repeat-like_dom_sf"/>
</dbReference>
<dbReference type="EMBL" id="BFEA01000136">
    <property type="protein sequence ID" value="GBG70814.1"/>
    <property type="molecule type" value="Genomic_DNA"/>
</dbReference>
<evidence type="ECO:0000313" key="5">
    <source>
        <dbReference type="EMBL" id="GBG70814.1"/>
    </source>
</evidence>
<dbReference type="GO" id="GO:0006888">
    <property type="term" value="P:endoplasmic reticulum to Golgi vesicle-mediated transport"/>
    <property type="evidence" value="ECO:0007669"/>
    <property type="project" value="TreeGrafter"/>
</dbReference>
<dbReference type="PROSITE" id="PS50294">
    <property type="entry name" value="WD_REPEATS_REGION"/>
    <property type="match status" value="1"/>
</dbReference>
<feature type="coiled-coil region" evidence="4">
    <location>
        <begin position="423"/>
        <end position="506"/>
    </location>
</feature>
<reference evidence="5 6" key="1">
    <citation type="journal article" date="2018" name="Cell">
        <title>The Chara Genome: Secondary Complexity and Implications for Plant Terrestrialization.</title>
        <authorList>
            <person name="Nishiyama T."/>
            <person name="Sakayama H."/>
            <person name="Vries J.D."/>
            <person name="Buschmann H."/>
            <person name="Saint-Marcoux D."/>
            <person name="Ullrich K.K."/>
            <person name="Haas F.B."/>
            <person name="Vanderstraeten L."/>
            <person name="Becker D."/>
            <person name="Lang D."/>
            <person name="Vosolsobe S."/>
            <person name="Rombauts S."/>
            <person name="Wilhelmsson P.K.I."/>
            <person name="Janitza P."/>
            <person name="Kern R."/>
            <person name="Heyl A."/>
            <person name="Rumpler F."/>
            <person name="Villalobos L.I.A.C."/>
            <person name="Clay J.M."/>
            <person name="Skokan R."/>
            <person name="Toyoda A."/>
            <person name="Suzuki Y."/>
            <person name="Kagoshima H."/>
            <person name="Schijlen E."/>
            <person name="Tajeshwar N."/>
            <person name="Catarino B."/>
            <person name="Hetherington A.J."/>
            <person name="Saltykova A."/>
            <person name="Bonnot C."/>
            <person name="Breuninger H."/>
            <person name="Symeonidi A."/>
            <person name="Radhakrishnan G.V."/>
            <person name="Van Nieuwerburgh F."/>
            <person name="Deforce D."/>
            <person name="Chang C."/>
            <person name="Karol K.G."/>
            <person name="Hedrich R."/>
            <person name="Ulvskov P."/>
            <person name="Glockner G."/>
            <person name="Delwiche C.F."/>
            <person name="Petrasek J."/>
            <person name="Van de Peer Y."/>
            <person name="Friml J."/>
            <person name="Beilby M."/>
            <person name="Dolan L."/>
            <person name="Kohara Y."/>
            <person name="Sugano S."/>
            <person name="Fujiyama A."/>
            <person name="Delaux P.-M."/>
            <person name="Quint M."/>
            <person name="TheiBen G."/>
            <person name="Hagemann M."/>
            <person name="Harholt J."/>
            <person name="Dunand C."/>
            <person name="Zachgo S."/>
            <person name="Langdale J."/>
            <person name="Maumus F."/>
            <person name="Straeten D.V.D."/>
            <person name="Gould S.B."/>
            <person name="Rensing S.A."/>
        </authorList>
    </citation>
    <scope>NUCLEOTIDE SEQUENCE [LARGE SCALE GENOMIC DNA]</scope>
    <source>
        <strain evidence="5 6">S276</strain>
    </source>
</reference>
<dbReference type="SMART" id="SM00320">
    <property type="entry name" value="WD40"/>
    <property type="match status" value="3"/>
</dbReference>
<sequence length="506" mass="58256">MGDVHEEGEVQLVPKFERKGRDILPGGCDECLWINLHPCEPWLIFSPHYKSLLQVWNYEDGKQVASWVVPDVYGVCEAGFIPQTEWIVVRRDKIYEVYEWQGSNLRLLTQLQTETGDSYTLIMAVHRSLPCFLAGFQYKELFLWHWSGKWEKTKFEGHNANVSALVFHPTEAQIFASASFDNIINIWDLGKRSIIKTLRDDGEGGICRMGLCRGGEKSHLITSHVGDPNVRVWDYRQGTCIAQWKAHNYDYNTASFYHPHLPYIFTAAADGKIRVWSESSYQQVSSFSCECVEWDKYGILNMIPSGISNKLILTGQGEFRVVEVQVREEDKKEEGQKQKESPSSCAKDLQAASSSIMVVVDEPAVVSRKTIEELEHKVSVNIKLQFEEKIKEVVAMVEQNCKKALEGVTVEHQAIERIQGERVQQLEKEMQTIRETSEKSKLRIQEVERQAQIVQQLEKEVQIITRRFENSIIQEVERALAEEKKHADLAERIRELENKLAEEHSK</sequence>
<organism evidence="5 6">
    <name type="scientific">Chara braunii</name>
    <name type="common">Braun's stonewort</name>
    <dbReference type="NCBI Taxonomy" id="69332"/>
    <lineage>
        <taxon>Eukaryota</taxon>
        <taxon>Viridiplantae</taxon>
        <taxon>Streptophyta</taxon>
        <taxon>Charophyceae</taxon>
        <taxon>Charales</taxon>
        <taxon>Characeae</taxon>
        <taxon>Chara</taxon>
    </lineage>
</organism>
<feature type="repeat" description="WD" evidence="3">
    <location>
        <begin position="257"/>
        <end position="286"/>
    </location>
</feature>
<dbReference type="GO" id="GO:0006891">
    <property type="term" value="P:intra-Golgi vesicle-mediated transport"/>
    <property type="evidence" value="ECO:0007669"/>
    <property type="project" value="TreeGrafter"/>
</dbReference>
<keyword evidence="6" id="KW-1185">Reference proteome</keyword>
<evidence type="ECO:0000256" key="1">
    <source>
        <dbReference type="ARBA" id="ARBA00022574"/>
    </source>
</evidence>
<dbReference type="PROSITE" id="PS50082">
    <property type="entry name" value="WD_REPEATS_2"/>
    <property type="match status" value="2"/>
</dbReference>
<dbReference type="GO" id="GO:0006890">
    <property type="term" value="P:retrograde vesicle-mediated transport, Golgi to endoplasmic reticulum"/>
    <property type="evidence" value="ECO:0007669"/>
    <property type="project" value="TreeGrafter"/>
</dbReference>
<keyword evidence="1 3" id="KW-0853">WD repeat</keyword>
<comment type="caution">
    <text evidence="5">The sequence shown here is derived from an EMBL/GenBank/DDBJ whole genome shotgun (WGS) entry which is preliminary data.</text>
</comment>
<evidence type="ECO:0000313" key="6">
    <source>
        <dbReference type="Proteomes" id="UP000265515"/>
    </source>
</evidence>
<dbReference type="Gene3D" id="2.130.10.10">
    <property type="entry name" value="YVTN repeat-like/Quinoprotein amine dehydrogenase"/>
    <property type="match status" value="1"/>
</dbReference>
<name>A0A388KL82_CHABU</name>
<dbReference type="InterPro" id="IPR001680">
    <property type="entry name" value="WD40_rpt"/>
</dbReference>
<dbReference type="PANTHER" id="PTHR19876:SF2">
    <property type="entry name" value="COATOMER SUBUNIT BETA"/>
    <property type="match status" value="1"/>
</dbReference>
<dbReference type="AlphaFoldDB" id="A0A388KL82"/>
<feature type="repeat" description="WD" evidence="3">
    <location>
        <begin position="155"/>
        <end position="197"/>
    </location>
</feature>
<protein>
    <submittedName>
        <fullName evidence="5">Uncharacterized protein</fullName>
    </submittedName>
</protein>
<evidence type="ECO:0000256" key="3">
    <source>
        <dbReference type="PROSITE-ProRule" id="PRU00221"/>
    </source>
</evidence>
<keyword evidence="2" id="KW-0677">Repeat</keyword>
<dbReference type="Gramene" id="GBG70814">
    <property type="protein sequence ID" value="GBG70814"/>
    <property type="gene ID" value="CBR_g8114"/>
</dbReference>
<evidence type="ECO:0000256" key="2">
    <source>
        <dbReference type="ARBA" id="ARBA00022737"/>
    </source>
</evidence>
<evidence type="ECO:0000256" key="4">
    <source>
        <dbReference type="SAM" id="Coils"/>
    </source>
</evidence>